<dbReference type="Proteomes" id="UP000823775">
    <property type="component" value="Unassembled WGS sequence"/>
</dbReference>
<organism evidence="3 4">
    <name type="scientific">Datura stramonium</name>
    <name type="common">Jimsonweed</name>
    <name type="synonym">Common thornapple</name>
    <dbReference type="NCBI Taxonomy" id="4076"/>
    <lineage>
        <taxon>Eukaryota</taxon>
        <taxon>Viridiplantae</taxon>
        <taxon>Streptophyta</taxon>
        <taxon>Embryophyta</taxon>
        <taxon>Tracheophyta</taxon>
        <taxon>Spermatophyta</taxon>
        <taxon>Magnoliopsida</taxon>
        <taxon>eudicotyledons</taxon>
        <taxon>Gunneridae</taxon>
        <taxon>Pentapetalae</taxon>
        <taxon>asterids</taxon>
        <taxon>lamiids</taxon>
        <taxon>Solanales</taxon>
        <taxon>Solanaceae</taxon>
        <taxon>Solanoideae</taxon>
        <taxon>Datureae</taxon>
        <taxon>Datura</taxon>
    </lineage>
</organism>
<feature type="signal peptide" evidence="2">
    <location>
        <begin position="1"/>
        <end position="18"/>
    </location>
</feature>
<feature type="chain" id="PRO_5045252717" description="Secreted protein" evidence="2">
    <location>
        <begin position="19"/>
        <end position="121"/>
    </location>
</feature>
<evidence type="ECO:0000313" key="3">
    <source>
        <dbReference type="EMBL" id="MCD9643103.1"/>
    </source>
</evidence>
<reference evidence="3 4" key="1">
    <citation type="journal article" date="2021" name="BMC Genomics">
        <title>Datura genome reveals duplications of psychoactive alkaloid biosynthetic genes and high mutation rate following tissue culture.</title>
        <authorList>
            <person name="Rajewski A."/>
            <person name="Carter-House D."/>
            <person name="Stajich J."/>
            <person name="Litt A."/>
        </authorList>
    </citation>
    <scope>NUCLEOTIDE SEQUENCE [LARGE SCALE GENOMIC DNA]</scope>
    <source>
        <strain evidence="3">AR-01</strain>
    </source>
</reference>
<gene>
    <name evidence="3" type="ORF">HAX54_030256</name>
</gene>
<accession>A0ABS8VAA2</accession>
<sequence length="121" mass="13789">MASNSLLILILICIFVIARDSRLYKHCLCRVFSVSLLSSSRSHPAGRLSRLQASITQRRQRPRQPGTQQSRSVADSRLRLSIPLPFFDNPHSVIPHHQRKRNYEYAAANCNGSEIFQTTEV</sequence>
<dbReference type="EMBL" id="JACEIK010003784">
    <property type="protein sequence ID" value="MCD9643103.1"/>
    <property type="molecule type" value="Genomic_DNA"/>
</dbReference>
<comment type="caution">
    <text evidence="3">The sequence shown here is derived from an EMBL/GenBank/DDBJ whole genome shotgun (WGS) entry which is preliminary data.</text>
</comment>
<protein>
    <recommendedName>
        <fullName evidence="5">Secreted protein</fullName>
    </recommendedName>
</protein>
<evidence type="ECO:0000256" key="1">
    <source>
        <dbReference type="SAM" id="MobiDB-lite"/>
    </source>
</evidence>
<feature type="compositionally biased region" description="Low complexity" evidence="1">
    <location>
        <begin position="63"/>
        <end position="72"/>
    </location>
</feature>
<proteinExistence type="predicted"/>
<feature type="region of interest" description="Disordered" evidence="1">
    <location>
        <begin position="40"/>
        <end position="75"/>
    </location>
</feature>
<evidence type="ECO:0000313" key="4">
    <source>
        <dbReference type="Proteomes" id="UP000823775"/>
    </source>
</evidence>
<keyword evidence="2" id="KW-0732">Signal</keyword>
<name>A0ABS8VAA2_DATST</name>
<evidence type="ECO:0000256" key="2">
    <source>
        <dbReference type="SAM" id="SignalP"/>
    </source>
</evidence>
<keyword evidence="4" id="KW-1185">Reference proteome</keyword>
<evidence type="ECO:0008006" key="5">
    <source>
        <dbReference type="Google" id="ProtNLM"/>
    </source>
</evidence>